<dbReference type="SUPFAM" id="SSF53850">
    <property type="entry name" value="Periplasmic binding protein-like II"/>
    <property type="match status" value="1"/>
</dbReference>
<dbReference type="Gene3D" id="3.40.190.10">
    <property type="entry name" value="Periplasmic binding protein-like II"/>
    <property type="match status" value="1"/>
</dbReference>
<dbReference type="EMBL" id="BMZF01000015">
    <property type="protein sequence ID" value="GHA62624.1"/>
    <property type="molecule type" value="Genomic_DNA"/>
</dbReference>
<dbReference type="InterPro" id="IPR006311">
    <property type="entry name" value="TAT_signal"/>
</dbReference>
<proteinExistence type="inferred from homology"/>
<dbReference type="Pfam" id="PF00496">
    <property type="entry name" value="SBP_bac_5"/>
    <property type="match status" value="1"/>
</dbReference>
<sequence length="516" mass="56342">MKNDHKQNGVDRRTVLMSMGAGVTALAMPNFVYAQASDKVLRFGLSTFPPSVKPHDNTGQAANTVKLMMLRGLTGYDADGKLSGELAESWEMVDPQTYVFQLRDNAVFHNGNPVMAKDVVFSLNKITAEGSSAFLKSDLSSIASVTALADKTVEIKLSSPSAVLLDLLANFNANIIAEGSTDEEFVGAGPFKMKSQERGVFIELERFDDFYEAGKPMVAGVKFIAYGDENLRYAALEAGDVDLIEYLPWQNFDAVDASSTLKMSSAVGPFMFLLFNVTNPDSPLANPKVRQAIGYAVKRQDVVDAAFAGRGEPLLGFPNPPGSPFDLSDPSREWSYDPEKAKALLAEAGYPNGFDCTLLATSTYGMHQDTASVVAAYLQMIGINAKLDLPDWGSRVTAGKEGKYDIAVHGTAGYYNDPDSVYTLLHSDNPSYLQSFGFKSENIDGLLERGRQETDVKKRKAIYEELATAYFEEVPQVPLNWRQQAYAMANNVQGFNAYPGFLTFASPYVVDDTSVE</sequence>
<dbReference type="RefSeq" id="WP_189641559.1">
    <property type="nucleotide sequence ID" value="NZ_BMZF01000015.1"/>
</dbReference>
<evidence type="ECO:0000256" key="1">
    <source>
        <dbReference type="ARBA" id="ARBA00004418"/>
    </source>
</evidence>
<gene>
    <name evidence="6" type="ORF">GCM10008927_30010</name>
</gene>
<evidence type="ECO:0000256" key="3">
    <source>
        <dbReference type="ARBA" id="ARBA00022448"/>
    </source>
</evidence>
<name>A0ABQ3D923_9RHOB</name>
<evidence type="ECO:0000256" key="2">
    <source>
        <dbReference type="ARBA" id="ARBA00005695"/>
    </source>
</evidence>
<keyword evidence="4" id="KW-0732">Signal</keyword>
<dbReference type="InterPro" id="IPR000914">
    <property type="entry name" value="SBP_5_dom"/>
</dbReference>
<dbReference type="InterPro" id="IPR030678">
    <property type="entry name" value="Peptide/Ni-bd"/>
</dbReference>
<comment type="caution">
    <text evidence="6">The sequence shown here is derived from an EMBL/GenBank/DDBJ whole genome shotgun (WGS) entry which is preliminary data.</text>
</comment>
<protein>
    <submittedName>
        <fullName evidence="6">Diguanylate phosphodiesterase</fullName>
    </submittedName>
</protein>
<dbReference type="InterPro" id="IPR039424">
    <property type="entry name" value="SBP_5"/>
</dbReference>
<keyword evidence="3" id="KW-0813">Transport</keyword>
<dbReference type="PROSITE" id="PS51318">
    <property type="entry name" value="TAT"/>
    <property type="match status" value="1"/>
</dbReference>
<evidence type="ECO:0000313" key="6">
    <source>
        <dbReference type="EMBL" id="GHA62624.1"/>
    </source>
</evidence>
<dbReference type="PANTHER" id="PTHR30290">
    <property type="entry name" value="PERIPLASMIC BINDING COMPONENT OF ABC TRANSPORTER"/>
    <property type="match status" value="1"/>
</dbReference>
<evidence type="ECO:0000259" key="5">
    <source>
        <dbReference type="Pfam" id="PF00496"/>
    </source>
</evidence>
<evidence type="ECO:0000313" key="7">
    <source>
        <dbReference type="Proteomes" id="UP000634455"/>
    </source>
</evidence>
<dbReference type="Gene3D" id="3.90.76.10">
    <property type="entry name" value="Dipeptide-binding Protein, Domain 1"/>
    <property type="match status" value="1"/>
</dbReference>
<keyword evidence="7" id="KW-1185">Reference proteome</keyword>
<evidence type="ECO:0000256" key="4">
    <source>
        <dbReference type="ARBA" id="ARBA00022729"/>
    </source>
</evidence>
<comment type="subcellular location">
    <subcellularLocation>
        <location evidence="1">Periplasm</location>
    </subcellularLocation>
</comment>
<dbReference type="Proteomes" id="UP000634455">
    <property type="component" value="Unassembled WGS sequence"/>
</dbReference>
<reference evidence="7" key="1">
    <citation type="journal article" date="2019" name="Int. J. Syst. Evol. Microbiol.">
        <title>The Global Catalogue of Microorganisms (GCM) 10K type strain sequencing project: providing services to taxonomists for standard genome sequencing and annotation.</title>
        <authorList>
            <consortium name="The Broad Institute Genomics Platform"/>
            <consortium name="The Broad Institute Genome Sequencing Center for Infectious Disease"/>
            <person name="Wu L."/>
            <person name="Ma J."/>
        </authorList>
    </citation>
    <scope>NUCLEOTIDE SEQUENCE [LARGE SCALE GENOMIC DNA]</scope>
    <source>
        <strain evidence="7">KCTC 32465</strain>
    </source>
</reference>
<feature type="domain" description="Solute-binding protein family 5" evidence="5">
    <location>
        <begin position="82"/>
        <end position="429"/>
    </location>
</feature>
<comment type="similarity">
    <text evidence="2">Belongs to the bacterial solute-binding protein 5 family.</text>
</comment>
<dbReference type="Gene3D" id="3.10.105.10">
    <property type="entry name" value="Dipeptide-binding Protein, Domain 3"/>
    <property type="match status" value="1"/>
</dbReference>
<dbReference type="CDD" id="cd08516">
    <property type="entry name" value="PBP2_NikA_DppA_OppA_like_11"/>
    <property type="match status" value="1"/>
</dbReference>
<organism evidence="6 7">
    <name type="scientific">Paramylibacter ulvae</name>
    <dbReference type="NCBI Taxonomy" id="1651968"/>
    <lineage>
        <taxon>Bacteria</taxon>
        <taxon>Pseudomonadati</taxon>
        <taxon>Pseudomonadota</taxon>
        <taxon>Alphaproteobacteria</taxon>
        <taxon>Rhodobacterales</taxon>
        <taxon>Paracoccaceae</taxon>
        <taxon>Paramylibacter</taxon>
    </lineage>
</organism>
<accession>A0ABQ3D923</accession>
<dbReference type="PANTHER" id="PTHR30290:SF10">
    <property type="entry name" value="PERIPLASMIC OLIGOPEPTIDE-BINDING PROTEIN-RELATED"/>
    <property type="match status" value="1"/>
</dbReference>
<dbReference type="PIRSF" id="PIRSF002741">
    <property type="entry name" value="MppA"/>
    <property type="match status" value="1"/>
</dbReference>